<dbReference type="Proteomes" id="UP000824782">
    <property type="component" value="Unassembled WGS sequence"/>
</dbReference>
<sequence>MASAKRVLVYLSKEASLLQRATFVQGVTGFYGTENPDGVTVNCGLDHNRFIISDRPFNGSRKAELQRPAFCPIKNLSAEQAASLPEEISGRGVDVGVAILLESVNKRILLTRRSKGLHIFPNVWVPPGGHMEDGEELLDAGLRELQEETGISLRGANLPWSILGLWESASPPLLSRGLPTRHHIVTYLLVSSNETHQELQEKLCPDEQEVSACVWLDQDIAEQIVATGDGEEDSGRKRPGTQTSVMITEVSGRSLTQKPLPLTSLLRTAPVDGEDTERVSTGTKYALALWLETLRREDVTQSPLQTL</sequence>
<protein>
    <recommendedName>
        <fullName evidence="11">m7GpppN-mRNA hydrolase NUDT17</fullName>
        <ecNumber evidence="8">3.6.1.62</ecNumber>
    </recommendedName>
    <alternativeName>
        <fullName evidence="12">Nucleoside diphosphate-linked moiety X motif 17</fullName>
    </alternativeName>
</protein>
<evidence type="ECO:0000256" key="2">
    <source>
        <dbReference type="ARBA" id="ARBA00001946"/>
    </source>
</evidence>
<evidence type="ECO:0000256" key="4">
    <source>
        <dbReference type="ARBA" id="ARBA00022723"/>
    </source>
</evidence>
<dbReference type="GO" id="GO:0005777">
    <property type="term" value="C:peroxisome"/>
    <property type="evidence" value="ECO:0007669"/>
    <property type="project" value="TreeGrafter"/>
</dbReference>
<reference evidence="14" key="1">
    <citation type="thesis" date="2020" institute="ProQuest LLC" country="789 East Eisenhower Parkway, Ann Arbor, MI, USA">
        <title>Comparative Genomics and Chromosome Evolution.</title>
        <authorList>
            <person name="Mudd A.B."/>
        </authorList>
    </citation>
    <scope>NUCLEOTIDE SEQUENCE</scope>
    <source>
        <strain evidence="14">237g6f4</strain>
        <tissue evidence="14">Blood</tissue>
    </source>
</reference>
<proteinExistence type="inferred from homology"/>
<gene>
    <name evidence="14" type="ORF">GDO81_021212</name>
</gene>
<keyword evidence="5" id="KW-0378">Hydrolase</keyword>
<dbReference type="GO" id="GO:0006742">
    <property type="term" value="P:NADP+ catabolic process"/>
    <property type="evidence" value="ECO:0007669"/>
    <property type="project" value="TreeGrafter"/>
</dbReference>
<keyword evidence="4" id="KW-0479">Metal-binding</keyword>
<dbReference type="PROSITE" id="PS51462">
    <property type="entry name" value="NUDIX"/>
    <property type="match status" value="1"/>
</dbReference>
<organism evidence="14 15">
    <name type="scientific">Engystomops pustulosus</name>
    <name type="common">Tungara frog</name>
    <name type="synonym">Physalaemus pustulosus</name>
    <dbReference type="NCBI Taxonomy" id="76066"/>
    <lineage>
        <taxon>Eukaryota</taxon>
        <taxon>Metazoa</taxon>
        <taxon>Chordata</taxon>
        <taxon>Craniata</taxon>
        <taxon>Vertebrata</taxon>
        <taxon>Euteleostomi</taxon>
        <taxon>Amphibia</taxon>
        <taxon>Batrachia</taxon>
        <taxon>Anura</taxon>
        <taxon>Neobatrachia</taxon>
        <taxon>Hyloidea</taxon>
        <taxon>Leptodactylidae</taxon>
        <taxon>Leiuperinae</taxon>
        <taxon>Engystomops</taxon>
    </lineage>
</organism>
<dbReference type="GO" id="GO:0046872">
    <property type="term" value="F:metal ion binding"/>
    <property type="evidence" value="ECO:0007669"/>
    <property type="project" value="UniProtKB-KW"/>
</dbReference>
<evidence type="ECO:0000256" key="9">
    <source>
        <dbReference type="ARBA" id="ARBA00093205"/>
    </source>
</evidence>
<dbReference type="GO" id="GO:0140933">
    <property type="term" value="F:5'-(N(7)-methylguanosine 5'-triphospho)-[mRNA] hydrolase activity"/>
    <property type="evidence" value="ECO:0007669"/>
    <property type="project" value="UniProtKB-EC"/>
</dbReference>
<evidence type="ECO:0000256" key="5">
    <source>
        <dbReference type="ARBA" id="ARBA00022801"/>
    </source>
</evidence>
<accession>A0AAV6Z6N4</accession>
<comment type="similarity">
    <text evidence="3">Belongs to the Nudix hydrolase family.</text>
</comment>
<dbReference type="InterPro" id="IPR033716">
    <property type="entry name" value="Nudt17_dom"/>
</dbReference>
<dbReference type="Pfam" id="PF00293">
    <property type="entry name" value="NUDIX"/>
    <property type="match status" value="1"/>
</dbReference>
<dbReference type="InterPro" id="IPR050241">
    <property type="entry name" value="NAD-cap_RNA_hydrolase_NudC"/>
</dbReference>
<evidence type="ECO:0000256" key="8">
    <source>
        <dbReference type="ARBA" id="ARBA00026102"/>
    </source>
</evidence>
<dbReference type="InterPro" id="IPR015797">
    <property type="entry name" value="NUDIX_hydrolase-like_dom_sf"/>
</dbReference>
<evidence type="ECO:0000256" key="12">
    <source>
        <dbReference type="ARBA" id="ARBA00093663"/>
    </source>
</evidence>
<comment type="catalytic activity">
    <reaction evidence="9">
        <text>a 5'-end (N(7)-methyl 5'-triphosphoguanosine)-ribonucleoside in mRNA + H2O = N(7)-methyl-GDP + a 5'-end phospho-ribonucleoside in mRNA + 2 H(+)</text>
        <dbReference type="Rhea" id="RHEA:67484"/>
        <dbReference type="Rhea" id="RHEA-COMP:15692"/>
        <dbReference type="Rhea" id="RHEA-COMP:17167"/>
        <dbReference type="ChEBI" id="CHEBI:15377"/>
        <dbReference type="ChEBI" id="CHEBI:15378"/>
        <dbReference type="ChEBI" id="CHEBI:63714"/>
        <dbReference type="ChEBI" id="CHEBI:138282"/>
        <dbReference type="ChEBI" id="CHEBI:156461"/>
        <dbReference type="EC" id="3.6.1.62"/>
    </reaction>
</comment>
<dbReference type="SUPFAM" id="SSF55811">
    <property type="entry name" value="Nudix"/>
    <property type="match status" value="1"/>
</dbReference>
<evidence type="ECO:0000256" key="7">
    <source>
        <dbReference type="ARBA" id="ARBA00023211"/>
    </source>
</evidence>
<dbReference type="EC" id="3.6.1.62" evidence="8"/>
<dbReference type="GO" id="GO:0005829">
    <property type="term" value="C:cytosol"/>
    <property type="evidence" value="ECO:0007669"/>
    <property type="project" value="TreeGrafter"/>
</dbReference>
<evidence type="ECO:0000313" key="14">
    <source>
        <dbReference type="EMBL" id="KAG8545214.1"/>
    </source>
</evidence>
<evidence type="ECO:0000256" key="3">
    <source>
        <dbReference type="ARBA" id="ARBA00005582"/>
    </source>
</evidence>
<keyword evidence="7" id="KW-0464">Manganese</keyword>
<evidence type="ECO:0000256" key="10">
    <source>
        <dbReference type="ARBA" id="ARBA00093415"/>
    </source>
</evidence>
<dbReference type="InterPro" id="IPR000086">
    <property type="entry name" value="NUDIX_hydrolase_dom"/>
</dbReference>
<comment type="caution">
    <text evidence="14">The sequence shown here is derived from an EMBL/GenBank/DDBJ whole genome shotgun (WGS) entry which is preliminary data.</text>
</comment>
<evidence type="ECO:0000313" key="15">
    <source>
        <dbReference type="Proteomes" id="UP000824782"/>
    </source>
</evidence>
<keyword evidence="15" id="KW-1185">Reference proteome</keyword>
<evidence type="ECO:0000256" key="11">
    <source>
        <dbReference type="ARBA" id="ARBA00093621"/>
    </source>
</evidence>
<dbReference type="AlphaFoldDB" id="A0AAV6Z6N4"/>
<feature type="domain" description="Nudix hydrolase" evidence="13">
    <location>
        <begin position="90"/>
        <end position="238"/>
    </location>
</feature>
<dbReference type="CDD" id="cd04694">
    <property type="entry name" value="NUDIX_Nudt17"/>
    <property type="match status" value="1"/>
</dbReference>
<dbReference type="GO" id="GO:0019677">
    <property type="term" value="P:NAD+ catabolic process"/>
    <property type="evidence" value="ECO:0007669"/>
    <property type="project" value="TreeGrafter"/>
</dbReference>
<evidence type="ECO:0000256" key="6">
    <source>
        <dbReference type="ARBA" id="ARBA00022842"/>
    </source>
</evidence>
<dbReference type="FunFam" id="3.90.79.10:FF:000033">
    <property type="entry name" value="nucleoside diphosphate-linked moiety X motif 17 isoform X1"/>
    <property type="match status" value="1"/>
</dbReference>
<comment type="function">
    <text evidence="10">Acts as a decapping enzyme capable of hydrolyzing monomethylated capped RNAs (in vitro). Hydrolyzes monomethylated capped RNA after alpha and beta phosphates to form N(7)-methyl-GDP. Shows low activity towards unmethylated capped RNA.</text>
</comment>
<evidence type="ECO:0000259" key="13">
    <source>
        <dbReference type="PROSITE" id="PS51462"/>
    </source>
</evidence>
<dbReference type="EMBL" id="WNYA01001735">
    <property type="protein sequence ID" value="KAG8545214.1"/>
    <property type="molecule type" value="Genomic_DNA"/>
</dbReference>
<keyword evidence="6" id="KW-0460">Magnesium</keyword>
<dbReference type="Gene3D" id="3.90.79.10">
    <property type="entry name" value="Nucleoside Triphosphate Pyrophosphohydrolase"/>
    <property type="match status" value="1"/>
</dbReference>
<comment type="cofactor">
    <cofactor evidence="1">
        <name>Mn(2+)</name>
        <dbReference type="ChEBI" id="CHEBI:29035"/>
    </cofactor>
</comment>
<evidence type="ECO:0000256" key="1">
    <source>
        <dbReference type="ARBA" id="ARBA00001936"/>
    </source>
</evidence>
<dbReference type="GO" id="GO:0035529">
    <property type="term" value="F:NADH pyrophosphatase activity"/>
    <property type="evidence" value="ECO:0007669"/>
    <property type="project" value="TreeGrafter"/>
</dbReference>
<dbReference type="PANTHER" id="PTHR42904:SF1">
    <property type="entry name" value="NUCLEOSIDE DIPHOSPHATE-LINKED MOIETY X MOTIF 17"/>
    <property type="match status" value="1"/>
</dbReference>
<name>A0AAV6Z6N4_ENGPU</name>
<comment type="cofactor">
    <cofactor evidence="2">
        <name>Mg(2+)</name>
        <dbReference type="ChEBI" id="CHEBI:18420"/>
    </cofactor>
</comment>
<dbReference type="PANTHER" id="PTHR42904">
    <property type="entry name" value="NUDIX HYDROLASE, NUDC SUBFAMILY"/>
    <property type="match status" value="1"/>
</dbReference>